<dbReference type="GO" id="GO:0030153">
    <property type="term" value="P:bacteriocin immunity"/>
    <property type="evidence" value="ECO:0007669"/>
    <property type="project" value="UniProtKB-KW"/>
</dbReference>
<organism evidence="3 4">
    <name type="scientific">Mixta theicola</name>
    <dbReference type="NCBI Taxonomy" id="1458355"/>
    <lineage>
        <taxon>Bacteria</taxon>
        <taxon>Pseudomonadati</taxon>
        <taxon>Pseudomonadota</taxon>
        <taxon>Gammaproteobacteria</taxon>
        <taxon>Enterobacterales</taxon>
        <taxon>Erwiniaceae</taxon>
        <taxon>Mixta</taxon>
    </lineage>
</organism>
<accession>A0A2K1QC77</accession>
<keyword evidence="1" id="KW-0079">Bacteriocin immunity</keyword>
<dbReference type="OrthoDB" id="6961340at2"/>
<dbReference type="EMBL" id="NWUO01000003">
    <property type="protein sequence ID" value="PNS12631.1"/>
    <property type="molecule type" value="Genomic_DNA"/>
</dbReference>
<keyword evidence="2" id="KW-1133">Transmembrane helix</keyword>
<dbReference type="Proteomes" id="UP000236345">
    <property type="component" value="Unassembled WGS sequence"/>
</dbReference>
<evidence type="ECO:0008006" key="5">
    <source>
        <dbReference type="Google" id="ProtNLM"/>
    </source>
</evidence>
<evidence type="ECO:0000256" key="2">
    <source>
        <dbReference type="SAM" id="Phobius"/>
    </source>
</evidence>
<sequence>MTLHYYLRNILIGVLCLVAIGYKLLNSPDDLKHQLMLSHAIISSLLFPFSKLTVETMALKFTTKDFWHRGLFKEDIGKNGLYAIFWVFCFYFAIPLSIVFLLIVKKTTRQSWSVFAMPVKYLTVN</sequence>
<protein>
    <recommendedName>
        <fullName evidence="5">Colicin transporter</fullName>
    </recommendedName>
</protein>
<evidence type="ECO:0000313" key="4">
    <source>
        <dbReference type="Proteomes" id="UP000236345"/>
    </source>
</evidence>
<dbReference type="AlphaFoldDB" id="A0A2K1QC77"/>
<gene>
    <name evidence="3" type="ORF">COO59_05790</name>
</gene>
<evidence type="ECO:0000313" key="3">
    <source>
        <dbReference type="EMBL" id="PNS12631.1"/>
    </source>
</evidence>
<evidence type="ECO:0000256" key="1">
    <source>
        <dbReference type="ARBA" id="ARBA00023025"/>
    </source>
</evidence>
<keyword evidence="4" id="KW-1185">Reference proteome</keyword>
<dbReference type="InterPro" id="IPR003061">
    <property type="entry name" value="Microcin"/>
</dbReference>
<comment type="caution">
    <text evidence="3">The sequence shown here is derived from an EMBL/GenBank/DDBJ whole genome shotgun (WGS) entry which is preliminary data.</text>
</comment>
<proteinExistence type="predicted"/>
<name>A0A2K1QC77_9GAMM</name>
<feature type="transmembrane region" description="Helical" evidence="2">
    <location>
        <begin position="6"/>
        <end position="25"/>
    </location>
</feature>
<reference evidence="4" key="1">
    <citation type="submission" date="2017-09" db="EMBL/GenBank/DDBJ databases">
        <authorList>
            <person name="Palmer M."/>
            <person name="Steenkamp E.T."/>
            <person name="Coetzee M.P."/>
            <person name="Avontuur J.R."/>
            <person name="Van Zyl E."/>
            <person name="Chan W.-Y."/>
            <person name="Blom J."/>
            <person name="Venter S.N."/>
        </authorList>
    </citation>
    <scope>NUCLEOTIDE SEQUENCE [LARGE SCALE GENOMIC DNA]</scope>
    <source>
        <strain evidence="4">QC88-366</strain>
    </source>
</reference>
<keyword evidence="2" id="KW-0812">Transmembrane</keyword>
<feature type="transmembrane region" description="Helical" evidence="2">
    <location>
        <begin position="81"/>
        <end position="104"/>
    </location>
</feature>
<dbReference type="Pfam" id="PF03526">
    <property type="entry name" value="Microcin"/>
    <property type="match status" value="1"/>
</dbReference>
<dbReference type="GO" id="GO:0015643">
    <property type="term" value="F:toxic substance binding"/>
    <property type="evidence" value="ECO:0007669"/>
    <property type="project" value="InterPro"/>
</dbReference>
<dbReference type="RefSeq" id="WP_103058869.1">
    <property type="nucleotide sequence ID" value="NZ_BSOF01000028.1"/>
</dbReference>
<keyword evidence="2" id="KW-0472">Membrane</keyword>